<keyword evidence="1" id="KW-1185">Reference proteome</keyword>
<organism evidence="1 2">
    <name type="scientific">Dioscorea cayennensis subsp. rotundata</name>
    <name type="common">White Guinea yam</name>
    <name type="synonym">Dioscorea rotundata</name>
    <dbReference type="NCBI Taxonomy" id="55577"/>
    <lineage>
        <taxon>Eukaryota</taxon>
        <taxon>Viridiplantae</taxon>
        <taxon>Streptophyta</taxon>
        <taxon>Embryophyta</taxon>
        <taxon>Tracheophyta</taxon>
        <taxon>Spermatophyta</taxon>
        <taxon>Magnoliopsida</taxon>
        <taxon>Liliopsida</taxon>
        <taxon>Dioscoreales</taxon>
        <taxon>Dioscoreaceae</taxon>
        <taxon>Dioscorea</taxon>
    </lineage>
</organism>
<sequence>MEVTHDLCQAVQQKPQDIIIAIHLVSSTKILIQRLREDGWDLLFEKVKPFCHKHGIDVLDMGVSYTLGHGRSHLQKDPIIMEHHFRVDIFYTIIDSQLQELNEKFKEDMVELLVLCSALESTDDYKSFNIYNICKLAEKFYPEDFSEQEKLHLRHQLEHFELDIRWHSALQNLSSIFELCQGLMKTGKSNIYLLVDKLVLLVLTVPISTATTEHAFSAMKISKSLYKTPTAYDIFYKTHINKEGKCVDSRAHAVYDIMQKMVGTTSELLSNGS</sequence>
<reference evidence="2" key="1">
    <citation type="submission" date="2025-08" db="UniProtKB">
        <authorList>
            <consortium name="RefSeq"/>
        </authorList>
    </citation>
    <scope>IDENTIFICATION</scope>
</reference>
<gene>
    <name evidence="2" type="primary">LOC120282745</name>
</gene>
<accession>A0AB40D361</accession>
<proteinExistence type="predicted"/>
<dbReference type="InterPro" id="IPR055298">
    <property type="entry name" value="AtLOH3-like"/>
</dbReference>
<dbReference type="GeneID" id="120282745"/>
<dbReference type="RefSeq" id="XP_039145531.1">
    <property type="nucleotide sequence ID" value="XM_039289597.1"/>
</dbReference>
<name>A0AB40D361_DIOCR</name>
<dbReference type="AlphaFoldDB" id="A0AB40D361"/>
<dbReference type="PANTHER" id="PTHR11697:SF230">
    <property type="entry name" value="ZINC FINGER, MYM DOMAIN CONTAINING 1"/>
    <property type="match status" value="1"/>
</dbReference>
<protein>
    <submittedName>
        <fullName evidence="2">Uncharacterized protein LOC120282745</fullName>
    </submittedName>
</protein>
<evidence type="ECO:0000313" key="1">
    <source>
        <dbReference type="Proteomes" id="UP001515500"/>
    </source>
</evidence>
<evidence type="ECO:0000313" key="2">
    <source>
        <dbReference type="RefSeq" id="XP_039145531.1"/>
    </source>
</evidence>
<dbReference type="Proteomes" id="UP001515500">
    <property type="component" value="Chromosome 18"/>
</dbReference>
<dbReference type="PANTHER" id="PTHR11697">
    <property type="entry name" value="GENERAL TRANSCRIPTION FACTOR 2-RELATED ZINC FINGER PROTEIN"/>
    <property type="match status" value="1"/>
</dbReference>